<sequence>MTNKTGVAMGRPGATGESVGLAWFGVGNAAARLVAFMTWPEGRPRPPCYRGVSRRRDIRGGPDFSLFFQG</sequence>
<dbReference type="EMBL" id="NMUH01000933">
    <property type="protein sequence ID" value="MQL86872.1"/>
    <property type="molecule type" value="Genomic_DNA"/>
</dbReference>
<proteinExistence type="predicted"/>
<dbReference type="AlphaFoldDB" id="A0A843UL05"/>
<organism evidence="1 2">
    <name type="scientific">Colocasia esculenta</name>
    <name type="common">Wild taro</name>
    <name type="synonym">Arum esculentum</name>
    <dbReference type="NCBI Taxonomy" id="4460"/>
    <lineage>
        <taxon>Eukaryota</taxon>
        <taxon>Viridiplantae</taxon>
        <taxon>Streptophyta</taxon>
        <taxon>Embryophyta</taxon>
        <taxon>Tracheophyta</taxon>
        <taxon>Spermatophyta</taxon>
        <taxon>Magnoliopsida</taxon>
        <taxon>Liliopsida</taxon>
        <taxon>Araceae</taxon>
        <taxon>Aroideae</taxon>
        <taxon>Colocasieae</taxon>
        <taxon>Colocasia</taxon>
    </lineage>
</organism>
<keyword evidence="2" id="KW-1185">Reference proteome</keyword>
<evidence type="ECO:0000313" key="2">
    <source>
        <dbReference type="Proteomes" id="UP000652761"/>
    </source>
</evidence>
<evidence type="ECO:0000313" key="1">
    <source>
        <dbReference type="EMBL" id="MQL86872.1"/>
    </source>
</evidence>
<reference evidence="1" key="1">
    <citation type="submission" date="2017-07" db="EMBL/GenBank/DDBJ databases">
        <title>Taro Niue Genome Assembly and Annotation.</title>
        <authorList>
            <person name="Atibalentja N."/>
            <person name="Keating K."/>
            <person name="Fields C.J."/>
        </authorList>
    </citation>
    <scope>NUCLEOTIDE SEQUENCE</scope>
    <source>
        <strain evidence="1">Niue_2</strain>
        <tissue evidence="1">Leaf</tissue>
    </source>
</reference>
<gene>
    <name evidence="1" type="ORF">Taro_019401</name>
</gene>
<accession>A0A843UL05</accession>
<comment type="caution">
    <text evidence="1">The sequence shown here is derived from an EMBL/GenBank/DDBJ whole genome shotgun (WGS) entry which is preliminary data.</text>
</comment>
<dbReference type="Proteomes" id="UP000652761">
    <property type="component" value="Unassembled WGS sequence"/>
</dbReference>
<name>A0A843UL05_COLES</name>
<protein>
    <submittedName>
        <fullName evidence="1">Uncharacterized protein</fullName>
    </submittedName>
</protein>